<comment type="subcellular location">
    <subcellularLocation>
        <location evidence="5">Cytoplasm</location>
    </subcellularLocation>
</comment>
<organism evidence="7 8">
    <name type="scientific">Candidatus Thiodiazotropha endolucinida</name>
    <dbReference type="NCBI Taxonomy" id="1655433"/>
    <lineage>
        <taxon>Bacteria</taxon>
        <taxon>Pseudomonadati</taxon>
        <taxon>Pseudomonadota</taxon>
        <taxon>Gammaproteobacteria</taxon>
        <taxon>Chromatiales</taxon>
        <taxon>Sedimenticolaceae</taxon>
        <taxon>Candidatus Thiodiazotropha</taxon>
    </lineage>
</organism>
<dbReference type="SUPFAM" id="SSF53474">
    <property type="entry name" value="alpha/beta-Hydrolases"/>
    <property type="match status" value="1"/>
</dbReference>
<evidence type="ECO:0000256" key="2">
    <source>
        <dbReference type="ARBA" id="ARBA00022490"/>
    </source>
</evidence>
<gene>
    <name evidence="5 7" type="primary">bioH</name>
    <name evidence="7" type="ORF">CODIS_06530</name>
</gene>
<comment type="catalytic activity">
    <reaction evidence="5">
        <text>6-carboxyhexanoyl-[ACP] methyl ester + H2O = 6-carboxyhexanoyl-[ACP] + methanol + H(+)</text>
        <dbReference type="Rhea" id="RHEA:42700"/>
        <dbReference type="Rhea" id="RHEA-COMP:9955"/>
        <dbReference type="Rhea" id="RHEA-COMP:10186"/>
        <dbReference type="ChEBI" id="CHEBI:15377"/>
        <dbReference type="ChEBI" id="CHEBI:15378"/>
        <dbReference type="ChEBI" id="CHEBI:17790"/>
        <dbReference type="ChEBI" id="CHEBI:78846"/>
        <dbReference type="ChEBI" id="CHEBI:82735"/>
        <dbReference type="EC" id="3.1.1.85"/>
    </reaction>
</comment>
<dbReference type="EC" id="3.1.1.85" evidence="5"/>
<dbReference type="AlphaFoldDB" id="A0A7Z0VPQ6"/>
<feature type="active site" evidence="5">
    <location>
        <position position="234"/>
    </location>
</feature>
<dbReference type="GO" id="GO:0005737">
    <property type="term" value="C:cytoplasm"/>
    <property type="evidence" value="ECO:0007669"/>
    <property type="project" value="UniProtKB-SubCell"/>
</dbReference>
<dbReference type="RefSeq" id="WP_069121278.1">
    <property type="nucleotide sequence ID" value="NZ_MARB01000003.1"/>
</dbReference>
<dbReference type="Gene3D" id="3.40.50.1820">
    <property type="entry name" value="alpha/beta hydrolase"/>
    <property type="match status" value="1"/>
</dbReference>
<feature type="domain" description="AB hydrolase-1" evidence="6">
    <location>
        <begin position="14"/>
        <end position="241"/>
    </location>
</feature>
<protein>
    <recommendedName>
        <fullName evidence="5">Pimeloyl-[acyl-carrier protein] methyl ester esterase</fullName>
        <ecNumber evidence="5">3.1.1.85</ecNumber>
    </recommendedName>
    <alternativeName>
        <fullName evidence="5">Biotin synthesis protein BioH</fullName>
    </alternativeName>
    <alternativeName>
        <fullName evidence="5">Carboxylesterase BioH</fullName>
    </alternativeName>
</protein>
<dbReference type="Proteomes" id="UP000094769">
    <property type="component" value="Unassembled WGS sequence"/>
</dbReference>
<proteinExistence type="inferred from homology"/>
<dbReference type="InterPro" id="IPR000073">
    <property type="entry name" value="AB_hydrolase_1"/>
</dbReference>
<reference evidence="7 8" key="1">
    <citation type="submission" date="2016-06" db="EMBL/GenBank/DDBJ databases">
        <title>Genome sequence of endosymbiont of Candidatus Endolucinida thiodiazotropha.</title>
        <authorList>
            <person name="Poehlein A."/>
            <person name="Koenig S."/>
            <person name="Heiden S.E."/>
            <person name="Thuermer A."/>
            <person name="Voget S."/>
            <person name="Daniel R."/>
            <person name="Markert S."/>
            <person name="Gros O."/>
            <person name="Schweder T."/>
        </authorList>
    </citation>
    <scope>NUCLEOTIDE SEQUENCE [LARGE SCALE GENOMIC DNA]</scope>
    <source>
        <strain evidence="7 8">COS</strain>
    </source>
</reference>
<evidence type="ECO:0000313" key="7">
    <source>
        <dbReference type="EMBL" id="ODJ89041.1"/>
    </source>
</evidence>
<evidence type="ECO:0000256" key="4">
    <source>
        <dbReference type="ARBA" id="ARBA00022801"/>
    </source>
</evidence>
<comment type="subunit">
    <text evidence="5">Monomer.</text>
</comment>
<evidence type="ECO:0000256" key="3">
    <source>
        <dbReference type="ARBA" id="ARBA00022756"/>
    </source>
</evidence>
<comment type="caution">
    <text evidence="7">The sequence shown here is derived from an EMBL/GenBank/DDBJ whole genome shotgun (WGS) entry which is preliminary data.</text>
</comment>
<dbReference type="Pfam" id="PF00561">
    <property type="entry name" value="Abhydrolase_1"/>
    <property type="match status" value="1"/>
</dbReference>
<name>A0A7Z0VPQ6_9GAMM</name>
<feature type="binding site" evidence="5">
    <location>
        <position position="20"/>
    </location>
    <ligand>
        <name>substrate</name>
    </ligand>
</feature>
<keyword evidence="8" id="KW-1185">Reference proteome</keyword>
<comment type="pathway">
    <text evidence="5">Cofactor biosynthesis; biotin biosynthesis.</text>
</comment>
<evidence type="ECO:0000256" key="5">
    <source>
        <dbReference type="HAMAP-Rule" id="MF_01260"/>
    </source>
</evidence>
<feature type="binding site" evidence="5">
    <location>
        <begin position="142"/>
        <end position="146"/>
    </location>
    <ligand>
        <name>substrate</name>
    </ligand>
</feature>
<dbReference type="GO" id="GO:0090499">
    <property type="term" value="F:pimelyl-[acyl-carrier protein] methyl ester esterase activity"/>
    <property type="evidence" value="ECO:0007669"/>
    <property type="project" value="UniProtKB-EC"/>
</dbReference>
<keyword evidence="3 5" id="KW-0093">Biotin biosynthesis</keyword>
<dbReference type="InterPro" id="IPR029058">
    <property type="entry name" value="AB_hydrolase_fold"/>
</dbReference>
<comment type="similarity">
    <text evidence="5">Belongs to the AB hydrolase superfamily. Carboxylesterase BioH family.</text>
</comment>
<evidence type="ECO:0000313" key="8">
    <source>
        <dbReference type="Proteomes" id="UP000094769"/>
    </source>
</evidence>
<feature type="binding site" evidence="5">
    <location>
        <position position="234"/>
    </location>
    <ligand>
        <name>substrate</name>
    </ligand>
</feature>
<evidence type="ECO:0000259" key="6">
    <source>
        <dbReference type="Pfam" id="PF00561"/>
    </source>
</evidence>
<evidence type="ECO:0000256" key="1">
    <source>
        <dbReference type="ARBA" id="ARBA00022487"/>
    </source>
</evidence>
<dbReference type="UniPathway" id="UPA00078"/>
<keyword evidence="4 5" id="KW-0378">Hydrolase</keyword>
<dbReference type="InterPro" id="IPR010076">
    <property type="entry name" value="BioH"/>
</dbReference>
<keyword evidence="2 5" id="KW-0963">Cytoplasm</keyword>
<keyword evidence="1 5" id="KW-0719">Serine esterase</keyword>
<dbReference type="InterPro" id="IPR050266">
    <property type="entry name" value="AB_hydrolase_sf"/>
</dbReference>
<feature type="active site" description="Nucleophile" evidence="5">
    <location>
        <position position="80"/>
    </location>
</feature>
<comment type="function">
    <text evidence="5">The physiological role of BioH is to remove the methyl group introduced by BioC when the pimeloyl moiety is complete. It allows to synthesize pimeloyl-ACP via the fatty acid synthetic pathway through the hydrolysis of the ester bonds of pimeloyl-ACP esters.</text>
</comment>
<dbReference type="OrthoDB" id="9780744at2"/>
<accession>A0A7Z0VPQ6</accession>
<dbReference type="HAMAP" id="MF_01260">
    <property type="entry name" value="Carboxylester"/>
    <property type="match status" value="1"/>
</dbReference>
<comment type="caution">
    <text evidence="5">Lacks conserved residue(s) required for the propagation of feature annotation.</text>
</comment>
<dbReference type="GO" id="GO:0009102">
    <property type="term" value="P:biotin biosynthetic process"/>
    <property type="evidence" value="ECO:0007669"/>
    <property type="project" value="UniProtKB-UniRule"/>
</dbReference>
<dbReference type="GO" id="GO:0016020">
    <property type="term" value="C:membrane"/>
    <property type="evidence" value="ECO:0007669"/>
    <property type="project" value="TreeGrafter"/>
</dbReference>
<sequence>MKLAAESLGAGPDLVMLHGWGMNSSVWADFAARLADDYRVTRIDLPGHGNSPFDGRQELTAWARACLDAAPDRAVWIGWSFGSMLCLQCALLAPSRIEGVVALAGMPRFIQAMDWQYAMSPTTLDQFIKALHKDHVQTLERFLALQMLRSDHAVQMLKRLKSLLRERPDPLPEALRSGLELLKSVDLREQLTKLSCPTTWIYGNRDTLAPAKASDDLRQWLPGASMHIVEGAAHTPFLSHPEETHQLILRSLESMHG</sequence>
<dbReference type="PANTHER" id="PTHR43798:SF31">
    <property type="entry name" value="AB HYDROLASE SUPERFAMILY PROTEIN YCLE"/>
    <property type="match status" value="1"/>
</dbReference>
<dbReference type="NCBIfam" id="TIGR01738">
    <property type="entry name" value="bioH"/>
    <property type="match status" value="1"/>
</dbReference>
<feature type="active site" evidence="5">
    <location>
        <position position="206"/>
    </location>
</feature>
<dbReference type="EMBL" id="MARB01000003">
    <property type="protein sequence ID" value="ODJ89041.1"/>
    <property type="molecule type" value="Genomic_DNA"/>
</dbReference>
<dbReference type="PANTHER" id="PTHR43798">
    <property type="entry name" value="MONOACYLGLYCEROL LIPASE"/>
    <property type="match status" value="1"/>
</dbReference>